<dbReference type="Gene3D" id="2.160.10.10">
    <property type="entry name" value="Hexapeptide repeat proteins"/>
    <property type="match status" value="1"/>
</dbReference>
<dbReference type="SUPFAM" id="SSF51161">
    <property type="entry name" value="Trimeric LpxA-like enzymes"/>
    <property type="match status" value="1"/>
</dbReference>
<dbReference type="EMBL" id="PGGM01000010">
    <property type="protein sequence ID" value="PSH62242.1"/>
    <property type="molecule type" value="Genomic_DNA"/>
</dbReference>
<dbReference type="PANTHER" id="PTHR13061:SF29">
    <property type="entry name" value="GAMMA CARBONIC ANHYDRASE-LIKE 1, MITOCHONDRIAL-RELATED"/>
    <property type="match status" value="1"/>
</dbReference>
<dbReference type="InterPro" id="IPR047324">
    <property type="entry name" value="LbH_gamma_CA-like"/>
</dbReference>
<evidence type="ECO:0000313" key="2">
    <source>
        <dbReference type="Proteomes" id="UP000241764"/>
    </source>
</evidence>
<protein>
    <submittedName>
        <fullName evidence="1">Gamma carbonic anhydrase family protein</fullName>
    </submittedName>
</protein>
<sequence length="176" mass="18492">MAIYSLDGTGPRFEGSFSWIAETAVLIGKVEVNEGVGIWFGAVLRGDNENITIGAMTNIQENCIIHTDPGFPVTIGQGCTIGHQAIVHGCTIGDNTLVGMGATVLNGAMIGNNCLIGACALVREGEKIPDNSLVVGAPAKVIRQIDGNGEAMLRRSAEDYAIRARHFAAGLQRISQ</sequence>
<keyword evidence="2" id="KW-1185">Reference proteome</keyword>
<name>A0A2P7B706_9HYPH</name>
<dbReference type="InterPro" id="IPR050484">
    <property type="entry name" value="Transf_Hexapept/Carb_Anhydrase"/>
</dbReference>
<organism evidence="1 2">
    <name type="scientific">Phyllobacterium sophorae</name>
    <dbReference type="NCBI Taxonomy" id="1520277"/>
    <lineage>
        <taxon>Bacteria</taxon>
        <taxon>Pseudomonadati</taxon>
        <taxon>Pseudomonadota</taxon>
        <taxon>Alphaproteobacteria</taxon>
        <taxon>Hyphomicrobiales</taxon>
        <taxon>Phyllobacteriaceae</taxon>
        <taxon>Phyllobacterium</taxon>
    </lineage>
</organism>
<dbReference type="InterPro" id="IPR001451">
    <property type="entry name" value="Hexapep"/>
</dbReference>
<dbReference type="CDD" id="cd04645">
    <property type="entry name" value="LbH_gamma_CA_like"/>
    <property type="match status" value="1"/>
</dbReference>
<reference evidence="2" key="1">
    <citation type="submission" date="2017-11" db="EMBL/GenBank/DDBJ databases">
        <authorList>
            <person name="Kuznetsova I."/>
            <person name="Sazanova A."/>
            <person name="Chirak E."/>
            <person name="Safronova V."/>
            <person name="Willems A."/>
        </authorList>
    </citation>
    <scope>NUCLEOTIDE SEQUENCE [LARGE SCALE GENOMIC DNA]</scope>
    <source>
        <strain evidence="2">CCBAU 03422</strain>
    </source>
</reference>
<dbReference type="AlphaFoldDB" id="A0A2P7B706"/>
<dbReference type="RefSeq" id="WP_106665911.1">
    <property type="nucleotide sequence ID" value="NZ_PGGM01000010.1"/>
</dbReference>
<dbReference type="PANTHER" id="PTHR13061">
    <property type="entry name" value="DYNACTIN SUBUNIT P25"/>
    <property type="match status" value="1"/>
</dbReference>
<evidence type="ECO:0000313" key="1">
    <source>
        <dbReference type="EMBL" id="PSH62242.1"/>
    </source>
</evidence>
<comment type="caution">
    <text evidence="1">The sequence shown here is derived from an EMBL/GenBank/DDBJ whole genome shotgun (WGS) entry which is preliminary data.</text>
</comment>
<proteinExistence type="predicted"/>
<dbReference type="InterPro" id="IPR011004">
    <property type="entry name" value="Trimer_LpxA-like_sf"/>
</dbReference>
<dbReference type="Pfam" id="PF00132">
    <property type="entry name" value="Hexapep"/>
    <property type="match status" value="1"/>
</dbReference>
<gene>
    <name evidence="1" type="ORF">CU103_19880</name>
</gene>
<dbReference type="OrthoDB" id="9803036at2"/>
<dbReference type="Proteomes" id="UP000241764">
    <property type="component" value="Unassembled WGS sequence"/>
</dbReference>
<accession>A0A2P7B706</accession>